<reference evidence="3" key="1">
    <citation type="submission" date="2021-02" db="EMBL/GenBank/DDBJ databases">
        <authorList>
            <person name="Nowell W R."/>
        </authorList>
    </citation>
    <scope>NUCLEOTIDE SEQUENCE</scope>
</reference>
<dbReference type="AlphaFoldDB" id="A0A815ZWX1"/>
<sequence length="278" mass="31308">MVISLVELCANTVVNHFDLIVSQQSARLTSLAVDAKARLFQLLSHRGLITDDNLSYLLNCRTRTFDLRDCAKITDQSLILMARCSLNAQIERKRLESNQNQVSTFTITSVLNPSIIYLHGSSITDQGIIEFVQQYPSLRKIRLQNCSHITDASICAIGKYCLRLMELDLTGCVQISDEGVNSLRLLPYIRSLSLSQTRISDAALIAIGQSSFHYTLNEINLKMCAEITDDGFAFLLKNCPKLKKIGFLQCPKLTERSREIFNAQTHQFSFLLRTIPVT</sequence>
<accession>A0A815ZWX1</accession>
<dbReference type="Proteomes" id="UP000663828">
    <property type="component" value="Unassembled WGS sequence"/>
</dbReference>
<dbReference type="InterPro" id="IPR032675">
    <property type="entry name" value="LRR_dom_sf"/>
</dbReference>
<dbReference type="Proteomes" id="UP000663852">
    <property type="component" value="Unassembled WGS sequence"/>
</dbReference>
<dbReference type="InterPro" id="IPR057207">
    <property type="entry name" value="FBXL15_LRR"/>
</dbReference>
<dbReference type="GO" id="GO:0019005">
    <property type="term" value="C:SCF ubiquitin ligase complex"/>
    <property type="evidence" value="ECO:0007669"/>
    <property type="project" value="TreeGrafter"/>
</dbReference>
<comment type="caution">
    <text evidence="3">The sequence shown here is derived from an EMBL/GenBank/DDBJ whole genome shotgun (WGS) entry which is preliminary data.</text>
</comment>
<evidence type="ECO:0000313" key="4">
    <source>
        <dbReference type="Proteomes" id="UP000663828"/>
    </source>
</evidence>
<dbReference type="GO" id="GO:0031146">
    <property type="term" value="P:SCF-dependent proteasomal ubiquitin-dependent protein catabolic process"/>
    <property type="evidence" value="ECO:0007669"/>
    <property type="project" value="TreeGrafter"/>
</dbReference>
<gene>
    <name evidence="2" type="ORF">EDS130_LOCUS35621</name>
    <name evidence="3" type="ORF">XAT740_LOCUS46263</name>
</gene>
<dbReference type="Gene3D" id="3.80.10.10">
    <property type="entry name" value="Ribonuclease Inhibitor"/>
    <property type="match status" value="1"/>
</dbReference>
<dbReference type="SUPFAM" id="SSF52047">
    <property type="entry name" value="RNI-like"/>
    <property type="match status" value="1"/>
</dbReference>
<dbReference type="InterPro" id="IPR006553">
    <property type="entry name" value="Leu-rich_rpt_Cys-con_subtyp"/>
</dbReference>
<protein>
    <recommendedName>
        <fullName evidence="1">F-box/LRR-repeat protein 15-like leucin rich repeat domain-containing protein</fullName>
    </recommendedName>
</protein>
<dbReference type="SMART" id="SM00367">
    <property type="entry name" value="LRR_CC"/>
    <property type="match status" value="6"/>
</dbReference>
<keyword evidence="4" id="KW-1185">Reference proteome</keyword>
<dbReference type="PANTHER" id="PTHR13318">
    <property type="entry name" value="PARTNER OF PAIRED, ISOFORM B-RELATED"/>
    <property type="match status" value="1"/>
</dbReference>
<dbReference type="EMBL" id="CAJNOR010006184">
    <property type="protein sequence ID" value="CAF1588194.1"/>
    <property type="molecule type" value="Genomic_DNA"/>
</dbReference>
<evidence type="ECO:0000259" key="1">
    <source>
        <dbReference type="Pfam" id="PF25372"/>
    </source>
</evidence>
<feature type="domain" description="F-box/LRR-repeat protein 15-like leucin rich repeat" evidence="1">
    <location>
        <begin position="120"/>
        <end position="240"/>
    </location>
</feature>
<evidence type="ECO:0000313" key="3">
    <source>
        <dbReference type="EMBL" id="CAF1588194.1"/>
    </source>
</evidence>
<proteinExistence type="predicted"/>
<evidence type="ECO:0000313" key="2">
    <source>
        <dbReference type="EMBL" id="CAF1393822.1"/>
    </source>
</evidence>
<dbReference type="EMBL" id="CAJNOJ010000316">
    <property type="protein sequence ID" value="CAF1393822.1"/>
    <property type="molecule type" value="Genomic_DNA"/>
</dbReference>
<dbReference type="Pfam" id="PF25372">
    <property type="entry name" value="DUF7885"/>
    <property type="match status" value="1"/>
</dbReference>
<organism evidence="3 4">
    <name type="scientific">Adineta ricciae</name>
    <name type="common">Rotifer</name>
    <dbReference type="NCBI Taxonomy" id="249248"/>
    <lineage>
        <taxon>Eukaryota</taxon>
        <taxon>Metazoa</taxon>
        <taxon>Spiralia</taxon>
        <taxon>Gnathifera</taxon>
        <taxon>Rotifera</taxon>
        <taxon>Eurotatoria</taxon>
        <taxon>Bdelloidea</taxon>
        <taxon>Adinetida</taxon>
        <taxon>Adinetidae</taxon>
        <taxon>Adineta</taxon>
    </lineage>
</organism>
<dbReference type="OrthoDB" id="10257471at2759"/>
<name>A0A815ZWX1_ADIRI</name>